<comment type="caution">
    <text evidence="2">The sequence shown here is derived from an EMBL/GenBank/DDBJ whole genome shotgun (WGS) entry which is preliminary data.</text>
</comment>
<protein>
    <recommendedName>
        <fullName evidence="4">DUF4386 family protein</fullName>
    </recommendedName>
</protein>
<organism evidence="2 3">
    <name type="scientific">Nocardioides taihuensis</name>
    <dbReference type="NCBI Taxonomy" id="1835606"/>
    <lineage>
        <taxon>Bacteria</taxon>
        <taxon>Bacillati</taxon>
        <taxon>Actinomycetota</taxon>
        <taxon>Actinomycetes</taxon>
        <taxon>Propionibacteriales</taxon>
        <taxon>Nocardioidaceae</taxon>
        <taxon>Nocardioides</taxon>
    </lineage>
</organism>
<feature type="transmembrane region" description="Helical" evidence="1">
    <location>
        <begin position="192"/>
        <end position="210"/>
    </location>
</feature>
<evidence type="ECO:0000256" key="1">
    <source>
        <dbReference type="SAM" id="Phobius"/>
    </source>
</evidence>
<accession>A0ABW0BR82</accession>
<keyword evidence="1" id="KW-1133">Transmembrane helix</keyword>
<evidence type="ECO:0008006" key="4">
    <source>
        <dbReference type="Google" id="ProtNLM"/>
    </source>
</evidence>
<feature type="transmembrane region" description="Helical" evidence="1">
    <location>
        <begin position="91"/>
        <end position="115"/>
    </location>
</feature>
<reference evidence="3" key="1">
    <citation type="journal article" date="2019" name="Int. J. Syst. Evol. Microbiol.">
        <title>The Global Catalogue of Microorganisms (GCM) 10K type strain sequencing project: providing services to taxonomists for standard genome sequencing and annotation.</title>
        <authorList>
            <consortium name="The Broad Institute Genomics Platform"/>
            <consortium name="The Broad Institute Genome Sequencing Center for Infectious Disease"/>
            <person name="Wu L."/>
            <person name="Ma J."/>
        </authorList>
    </citation>
    <scope>NUCLEOTIDE SEQUENCE [LARGE SCALE GENOMIC DNA]</scope>
    <source>
        <strain evidence="3">DFY41</strain>
    </source>
</reference>
<gene>
    <name evidence="2" type="ORF">ACFPGP_22845</name>
</gene>
<dbReference type="Proteomes" id="UP001596087">
    <property type="component" value="Unassembled WGS sequence"/>
</dbReference>
<keyword evidence="1" id="KW-0472">Membrane</keyword>
<feature type="transmembrane region" description="Helical" evidence="1">
    <location>
        <begin position="168"/>
        <end position="186"/>
    </location>
</feature>
<dbReference type="EMBL" id="JBHSKD010000029">
    <property type="protein sequence ID" value="MFC5179528.1"/>
    <property type="molecule type" value="Genomic_DNA"/>
</dbReference>
<keyword evidence="3" id="KW-1185">Reference proteome</keyword>
<feature type="transmembrane region" description="Helical" evidence="1">
    <location>
        <begin position="58"/>
        <end position="79"/>
    </location>
</feature>
<proteinExistence type="predicted"/>
<feature type="transmembrane region" description="Helical" evidence="1">
    <location>
        <begin position="16"/>
        <end position="38"/>
    </location>
</feature>
<sequence length="221" mass="22926">MDEGSGLFAAVRQPKAAGIAGLAFGLILIGVLLLLQSATPDSVAESGTWTDDEGRREAVSAALALIPFAGIAFLWFIAVVRSSFGHRQDRFFDAVFTGSGLLFVAMLFAAAAVLMAALSLVDAGVARDPAVVAEAWALASALLGSFGARMAAVFALTVSTAGVRLGSLPKVVAALGYATGLLLLLTPPLPRWAQLLFPVWVMALSILVLVREHSARRPPAA</sequence>
<evidence type="ECO:0000313" key="2">
    <source>
        <dbReference type="EMBL" id="MFC5179528.1"/>
    </source>
</evidence>
<feature type="transmembrane region" description="Helical" evidence="1">
    <location>
        <begin position="135"/>
        <end position="156"/>
    </location>
</feature>
<name>A0ABW0BR82_9ACTN</name>
<keyword evidence="1" id="KW-0812">Transmembrane</keyword>
<evidence type="ECO:0000313" key="3">
    <source>
        <dbReference type="Proteomes" id="UP001596087"/>
    </source>
</evidence>
<dbReference type="RefSeq" id="WP_378593788.1">
    <property type="nucleotide sequence ID" value="NZ_JBHSKD010000029.1"/>
</dbReference>